<accession>A0A0A9EGE8</accession>
<proteinExistence type="predicted"/>
<dbReference type="EMBL" id="GBRH01198046">
    <property type="protein sequence ID" value="JAD99849.1"/>
    <property type="molecule type" value="Transcribed_RNA"/>
</dbReference>
<organism evidence="1">
    <name type="scientific">Arundo donax</name>
    <name type="common">Giant reed</name>
    <name type="synonym">Donax arundinaceus</name>
    <dbReference type="NCBI Taxonomy" id="35708"/>
    <lineage>
        <taxon>Eukaryota</taxon>
        <taxon>Viridiplantae</taxon>
        <taxon>Streptophyta</taxon>
        <taxon>Embryophyta</taxon>
        <taxon>Tracheophyta</taxon>
        <taxon>Spermatophyta</taxon>
        <taxon>Magnoliopsida</taxon>
        <taxon>Liliopsida</taxon>
        <taxon>Poales</taxon>
        <taxon>Poaceae</taxon>
        <taxon>PACMAD clade</taxon>
        <taxon>Arundinoideae</taxon>
        <taxon>Arundineae</taxon>
        <taxon>Arundo</taxon>
    </lineage>
</organism>
<reference evidence="1" key="2">
    <citation type="journal article" date="2015" name="Data Brief">
        <title>Shoot transcriptome of the giant reed, Arundo donax.</title>
        <authorList>
            <person name="Barrero R.A."/>
            <person name="Guerrero F.D."/>
            <person name="Moolhuijzen P."/>
            <person name="Goolsby J.A."/>
            <person name="Tidwell J."/>
            <person name="Bellgard S.E."/>
            <person name="Bellgard M.I."/>
        </authorList>
    </citation>
    <scope>NUCLEOTIDE SEQUENCE</scope>
    <source>
        <tissue evidence="1">Shoot tissue taken approximately 20 cm above the soil surface</tissue>
    </source>
</reference>
<evidence type="ECO:0000313" key="1">
    <source>
        <dbReference type="EMBL" id="JAD99849.1"/>
    </source>
</evidence>
<name>A0A0A9EGE8_ARUDO</name>
<dbReference type="AlphaFoldDB" id="A0A0A9EGE8"/>
<reference evidence="1" key="1">
    <citation type="submission" date="2014-09" db="EMBL/GenBank/DDBJ databases">
        <authorList>
            <person name="Magalhaes I.L.F."/>
            <person name="Oliveira U."/>
            <person name="Santos F.R."/>
            <person name="Vidigal T.H.D.A."/>
            <person name="Brescovit A.D."/>
            <person name="Santos A.J."/>
        </authorList>
    </citation>
    <scope>NUCLEOTIDE SEQUENCE</scope>
    <source>
        <tissue evidence="1">Shoot tissue taken approximately 20 cm above the soil surface</tissue>
    </source>
</reference>
<protein>
    <submittedName>
        <fullName evidence="1">Uncharacterized protein</fullName>
    </submittedName>
</protein>
<sequence length="21" mass="2477">MLCLQGFYNSSFEIHLEKCTI</sequence>